<dbReference type="EMBL" id="JABEZW010227473">
    <property type="protein sequence ID" value="MBA0788277.1"/>
    <property type="molecule type" value="Genomic_DNA"/>
</dbReference>
<accession>A0A7J9FSI9</accession>
<name>A0A7J9FSI9_9ROSI</name>
<keyword evidence="2" id="KW-1185">Reference proteome</keyword>
<dbReference type="Gene3D" id="3.30.70.270">
    <property type="match status" value="1"/>
</dbReference>
<evidence type="ECO:0008006" key="3">
    <source>
        <dbReference type="Google" id="ProtNLM"/>
    </source>
</evidence>
<proteinExistence type="predicted"/>
<gene>
    <name evidence="1" type="ORF">Gotri_000112</name>
</gene>
<evidence type="ECO:0000313" key="2">
    <source>
        <dbReference type="Proteomes" id="UP000593568"/>
    </source>
</evidence>
<comment type="caution">
    <text evidence="1">The sequence shown here is derived from an EMBL/GenBank/DDBJ whole genome shotgun (WGS) entry which is preliminary data.</text>
</comment>
<evidence type="ECO:0000313" key="1">
    <source>
        <dbReference type="EMBL" id="MBA0788277.1"/>
    </source>
</evidence>
<dbReference type="SUPFAM" id="SSF56672">
    <property type="entry name" value="DNA/RNA polymerases"/>
    <property type="match status" value="1"/>
</dbReference>
<dbReference type="InterPro" id="IPR051320">
    <property type="entry name" value="Viral_Replic_Matur_Polypro"/>
</dbReference>
<dbReference type="Proteomes" id="UP000593568">
    <property type="component" value="Unassembled WGS sequence"/>
</dbReference>
<dbReference type="PANTHER" id="PTHR33064">
    <property type="entry name" value="POL PROTEIN"/>
    <property type="match status" value="1"/>
</dbReference>
<reference evidence="1 2" key="1">
    <citation type="journal article" date="2019" name="Genome Biol. Evol.">
        <title>Insights into the evolution of the New World diploid cottons (Gossypium, subgenus Houzingenia) based on genome sequencing.</title>
        <authorList>
            <person name="Grover C.E."/>
            <person name="Arick M.A. 2nd"/>
            <person name="Thrash A."/>
            <person name="Conover J.L."/>
            <person name="Sanders W.S."/>
            <person name="Peterson D.G."/>
            <person name="Frelichowski J.E."/>
            <person name="Scheffler J.A."/>
            <person name="Scheffler B.E."/>
            <person name="Wendel J.F."/>
        </authorList>
    </citation>
    <scope>NUCLEOTIDE SEQUENCE [LARGE SCALE GENOMIC DNA]</scope>
    <source>
        <strain evidence="1">8</strain>
        <tissue evidence="1">Leaf</tissue>
    </source>
</reference>
<dbReference type="AlphaFoldDB" id="A0A7J9FSI9"/>
<organism evidence="1 2">
    <name type="scientific">Gossypium trilobum</name>
    <dbReference type="NCBI Taxonomy" id="34281"/>
    <lineage>
        <taxon>Eukaryota</taxon>
        <taxon>Viridiplantae</taxon>
        <taxon>Streptophyta</taxon>
        <taxon>Embryophyta</taxon>
        <taxon>Tracheophyta</taxon>
        <taxon>Spermatophyta</taxon>
        <taxon>Magnoliopsida</taxon>
        <taxon>eudicotyledons</taxon>
        <taxon>Gunneridae</taxon>
        <taxon>Pentapetalae</taxon>
        <taxon>rosids</taxon>
        <taxon>malvids</taxon>
        <taxon>Malvales</taxon>
        <taxon>Malvaceae</taxon>
        <taxon>Malvoideae</taxon>
        <taxon>Gossypium</taxon>
    </lineage>
</organism>
<protein>
    <recommendedName>
        <fullName evidence="3">Reverse transcriptase</fullName>
    </recommendedName>
</protein>
<dbReference type="PANTHER" id="PTHR33064:SF37">
    <property type="entry name" value="RIBONUCLEASE H"/>
    <property type="match status" value="1"/>
</dbReference>
<sequence length="77" mass="9198">MQIHREEIEFLGMNLKDGKYQPSKHIAKELKKFLDENLSKKQVQQFLRIVNYLKDFVPKISKFTNPLRKILKKDSPP</sequence>
<dbReference type="InterPro" id="IPR043502">
    <property type="entry name" value="DNA/RNA_pol_sf"/>
</dbReference>
<dbReference type="InterPro" id="IPR043128">
    <property type="entry name" value="Rev_trsase/Diguanyl_cyclase"/>
</dbReference>